<dbReference type="PROSITE" id="PS51670">
    <property type="entry name" value="SHKT"/>
    <property type="match status" value="2"/>
</dbReference>
<feature type="binding site" evidence="12">
    <location>
        <position position="189"/>
    </location>
    <ligand>
        <name>Zn(2+)</name>
        <dbReference type="ChEBI" id="CHEBI:29105"/>
        <note>catalytic</note>
    </ligand>
</feature>
<evidence type="ECO:0000256" key="10">
    <source>
        <dbReference type="ARBA" id="ARBA00023180"/>
    </source>
</evidence>
<dbReference type="EC" id="3.4.24.-" evidence="13"/>
<evidence type="ECO:0000313" key="17">
    <source>
        <dbReference type="Proteomes" id="UP000198287"/>
    </source>
</evidence>
<dbReference type="InterPro" id="IPR001506">
    <property type="entry name" value="Peptidase_M12A"/>
</dbReference>
<evidence type="ECO:0000256" key="12">
    <source>
        <dbReference type="PROSITE-ProRule" id="PRU01211"/>
    </source>
</evidence>
<evidence type="ECO:0000256" key="8">
    <source>
        <dbReference type="ARBA" id="ARBA00023145"/>
    </source>
</evidence>
<comment type="caution">
    <text evidence="16">The sequence shown here is derived from an EMBL/GenBank/DDBJ whole genome shotgun (WGS) entry which is preliminary data.</text>
</comment>
<dbReference type="Gene3D" id="1.10.10.1940">
    <property type="match status" value="1"/>
</dbReference>
<dbReference type="OrthoDB" id="291007at2759"/>
<dbReference type="InterPro" id="IPR006026">
    <property type="entry name" value="Peptidase_Metallo"/>
</dbReference>
<evidence type="ECO:0000256" key="5">
    <source>
        <dbReference type="ARBA" id="ARBA00022801"/>
    </source>
</evidence>
<feature type="disulfide bond" evidence="11">
    <location>
        <begin position="315"/>
        <end position="349"/>
    </location>
</feature>
<dbReference type="GO" id="GO:0008270">
    <property type="term" value="F:zinc ion binding"/>
    <property type="evidence" value="ECO:0007669"/>
    <property type="project" value="UniProtKB-UniRule"/>
</dbReference>
<dbReference type="EMBL" id="LNIX01000003">
    <property type="protein sequence ID" value="OXA58312.1"/>
    <property type="molecule type" value="Genomic_DNA"/>
</dbReference>
<keyword evidence="4 13" id="KW-0732">Signal</keyword>
<organism evidence="16 17">
    <name type="scientific">Folsomia candida</name>
    <name type="common">Springtail</name>
    <dbReference type="NCBI Taxonomy" id="158441"/>
    <lineage>
        <taxon>Eukaryota</taxon>
        <taxon>Metazoa</taxon>
        <taxon>Ecdysozoa</taxon>
        <taxon>Arthropoda</taxon>
        <taxon>Hexapoda</taxon>
        <taxon>Collembola</taxon>
        <taxon>Entomobryomorpha</taxon>
        <taxon>Isotomoidea</taxon>
        <taxon>Isotomidae</taxon>
        <taxon>Proisotominae</taxon>
        <taxon>Folsomia</taxon>
    </lineage>
</organism>
<dbReference type="CDD" id="cd04280">
    <property type="entry name" value="ZnMc_astacin_like"/>
    <property type="match status" value="1"/>
</dbReference>
<dbReference type="Pfam" id="PF01549">
    <property type="entry name" value="ShK"/>
    <property type="match status" value="2"/>
</dbReference>
<dbReference type="PANTHER" id="PTHR10127:SF780">
    <property type="entry name" value="METALLOENDOPEPTIDASE"/>
    <property type="match status" value="1"/>
</dbReference>
<dbReference type="Proteomes" id="UP000198287">
    <property type="component" value="Unassembled WGS sequence"/>
</dbReference>
<keyword evidence="3 12" id="KW-0479">Metal-binding</keyword>
<dbReference type="Pfam" id="PF01400">
    <property type="entry name" value="Astacin"/>
    <property type="match status" value="1"/>
</dbReference>
<dbReference type="SMART" id="SM00254">
    <property type="entry name" value="ShKT"/>
    <property type="match status" value="2"/>
</dbReference>
<evidence type="ECO:0000256" key="13">
    <source>
        <dbReference type="RuleBase" id="RU361183"/>
    </source>
</evidence>
<dbReference type="PROSITE" id="PS51864">
    <property type="entry name" value="ASTACIN"/>
    <property type="match status" value="1"/>
</dbReference>
<feature type="active site" evidence="12">
    <location>
        <position position="190"/>
    </location>
</feature>
<evidence type="ECO:0000256" key="1">
    <source>
        <dbReference type="ARBA" id="ARBA00002657"/>
    </source>
</evidence>
<evidence type="ECO:0000256" key="6">
    <source>
        <dbReference type="ARBA" id="ARBA00022833"/>
    </source>
</evidence>
<evidence type="ECO:0000256" key="11">
    <source>
        <dbReference type="PROSITE-ProRule" id="PRU01005"/>
    </source>
</evidence>
<keyword evidence="2 12" id="KW-0645">Protease</keyword>
<feature type="domain" description="Peptidase M12A" evidence="15">
    <location>
        <begin position="95"/>
        <end position="292"/>
    </location>
</feature>
<keyword evidence="17" id="KW-1185">Reference proteome</keyword>
<comment type="caution">
    <text evidence="11">Lacks conserved residue(s) required for the propagation of feature annotation.</text>
</comment>
<evidence type="ECO:0000256" key="2">
    <source>
        <dbReference type="ARBA" id="ARBA00022670"/>
    </source>
</evidence>
<dbReference type="SUPFAM" id="SSF55486">
    <property type="entry name" value="Metalloproteases ('zincins'), catalytic domain"/>
    <property type="match status" value="1"/>
</dbReference>
<feature type="chain" id="PRO_5011834642" description="Metalloendopeptidase" evidence="13">
    <location>
        <begin position="27"/>
        <end position="388"/>
    </location>
</feature>
<dbReference type="AlphaFoldDB" id="A0A226EKZ4"/>
<dbReference type="GO" id="GO:0004222">
    <property type="term" value="F:metalloendopeptidase activity"/>
    <property type="evidence" value="ECO:0007669"/>
    <property type="project" value="UniProtKB-UniRule"/>
</dbReference>
<keyword evidence="6 12" id="KW-0862">Zinc</keyword>
<name>A0A226EKZ4_FOLCA</name>
<keyword evidence="9 11" id="KW-1015">Disulfide bond</keyword>
<protein>
    <recommendedName>
        <fullName evidence="13">Metalloendopeptidase</fullName>
        <ecNumber evidence="13">3.4.24.-</ecNumber>
    </recommendedName>
</protein>
<feature type="binding site" evidence="12">
    <location>
        <position position="199"/>
    </location>
    <ligand>
        <name>Zn(2+)</name>
        <dbReference type="ChEBI" id="CHEBI:29105"/>
        <note>catalytic</note>
    </ligand>
</feature>
<feature type="domain" description="ShKT" evidence="14">
    <location>
        <begin position="315"/>
        <end position="349"/>
    </location>
</feature>
<evidence type="ECO:0000259" key="15">
    <source>
        <dbReference type="PROSITE" id="PS51864"/>
    </source>
</evidence>
<evidence type="ECO:0000259" key="14">
    <source>
        <dbReference type="PROSITE" id="PS51670"/>
    </source>
</evidence>
<dbReference type="InterPro" id="IPR024079">
    <property type="entry name" value="MetalloPept_cat_dom_sf"/>
</dbReference>
<evidence type="ECO:0000256" key="9">
    <source>
        <dbReference type="ARBA" id="ARBA00023157"/>
    </source>
</evidence>
<evidence type="ECO:0000256" key="4">
    <source>
        <dbReference type="ARBA" id="ARBA00022729"/>
    </source>
</evidence>
<dbReference type="OMA" id="VERCEDF"/>
<evidence type="ECO:0000256" key="3">
    <source>
        <dbReference type="ARBA" id="ARBA00022723"/>
    </source>
</evidence>
<feature type="disulfide bond" evidence="11">
    <location>
        <begin position="354"/>
        <end position="388"/>
    </location>
</feature>
<dbReference type="InterPro" id="IPR034035">
    <property type="entry name" value="Astacin-like_dom"/>
</dbReference>
<dbReference type="SMART" id="SM00235">
    <property type="entry name" value="ZnMc"/>
    <property type="match status" value="1"/>
</dbReference>
<reference evidence="16 17" key="1">
    <citation type="submission" date="2015-12" db="EMBL/GenBank/DDBJ databases">
        <title>The genome of Folsomia candida.</title>
        <authorList>
            <person name="Faddeeva A."/>
            <person name="Derks M.F."/>
            <person name="Anvar Y."/>
            <person name="Smit S."/>
            <person name="Van Straalen N."/>
            <person name="Roelofs D."/>
        </authorList>
    </citation>
    <scope>NUCLEOTIDE SEQUENCE [LARGE SCALE GENOMIC DNA]</scope>
    <source>
        <strain evidence="16 17">VU population</strain>
        <tissue evidence="16">Whole body</tissue>
    </source>
</reference>
<dbReference type="GO" id="GO:0006508">
    <property type="term" value="P:proteolysis"/>
    <property type="evidence" value="ECO:0007669"/>
    <property type="project" value="UniProtKB-KW"/>
</dbReference>
<keyword evidence="10" id="KW-0325">Glycoprotein</keyword>
<evidence type="ECO:0000313" key="16">
    <source>
        <dbReference type="EMBL" id="OXA58312.1"/>
    </source>
</evidence>
<dbReference type="PANTHER" id="PTHR10127">
    <property type="entry name" value="DISCOIDIN, CUB, EGF, LAMININ , AND ZINC METALLOPROTEASE DOMAIN CONTAINING"/>
    <property type="match status" value="1"/>
</dbReference>
<feature type="signal peptide" evidence="13">
    <location>
        <begin position="1"/>
        <end position="26"/>
    </location>
</feature>
<keyword evidence="7 12" id="KW-0482">Metalloprotease</keyword>
<accession>A0A226EKZ4</accession>
<proteinExistence type="predicted"/>
<gene>
    <name evidence="16" type="ORF">Fcan01_06497</name>
</gene>
<keyword evidence="5 12" id="KW-0378">Hydrolase</keyword>
<comment type="function">
    <text evidence="1">Metalloprotease.</text>
</comment>
<dbReference type="Gene3D" id="3.40.390.10">
    <property type="entry name" value="Collagenase (Catalytic Domain)"/>
    <property type="match status" value="1"/>
</dbReference>
<dbReference type="PRINTS" id="PR00480">
    <property type="entry name" value="ASTACIN"/>
</dbReference>
<evidence type="ECO:0000256" key="7">
    <source>
        <dbReference type="ARBA" id="ARBA00023049"/>
    </source>
</evidence>
<sequence length="388" mass="43887">MEIHTRFLLFLLYVTICLNEIVSTNAESDPLEYLQSVNRDHPVGAPLTVEDFENGDKLVSTPPTTASSDPIHLANLYEGDIAMTSTEFLMQKEKNAVILDKHKWNRGIVPYTISADFVSDERATIARAMSEYHAKSCIRFKPKSPQSSDRDYLAIVKGQGCSSHVGRLGNGEQILSLGAGCVSVGIALHEMMHALGFWHEQSRPDRDQYVTVYYENIKEGMAYNFHKQSWANVQNLSRDYDTGSIMHYGAYAFSKGKGLPTILPKNPNEQIGQRREFTVTDIKKINTLYKCPQTNQEEDIADVQATEKPSSSTGCQDNGEHCKYWSEHDECERNPKYMKVYCRKSCNFCGETDCHDSNRHCNYWASIGECTKNPSYMKSNCKKACKTC</sequence>
<feature type="binding site" evidence="12">
    <location>
        <position position="193"/>
    </location>
    <ligand>
        <name>Zn(2+)</name>
        <dbReference type="ChEBI" id="CHEBI:29105"/>
        <note>catalytic</note>
    </ligand>
</feature>
<dbReference type="FunFam" id="3.40.390.10:FF:000015">
    <property type="entry name" value="Meprin A subunit"/>
    <property type="match status" value="1"/>
</dbReference>
<keyword evidence="8" id="KW-0865">Zymogen</keyword>
<dbReference type="InterPro" id="IPR003582">
    <property type="entry name" value="ShKT_dom"/>
</dbReference>
<feature type="domain" description="ShKT" evidence="14">
    <location>
        <begin position="354"/>
        <end position="388"/>
    </location>
</feature>
<comment type="cofactor">
    <cofactor evidence="12 13">
        <name>Zn(2+)</name>
        <dbReference type="ChEBI" id="CHEBI:29105"/>
    </cofactor>
    <text evidence="12 13">Binds 1 zinc ion per subunit.</text>
</comment>